<evidence type="ECO:0000313" key="2">
    <source>
        <dbReference type="Proteomes" id="UP000245626"/>
    </source>
</evidence>
<reference evidence="1 2" key="1">
    <citation type="journal article" date="2018" name="Mol. Biol. Evol.">
        <title>Broad Genomic Sampling Reveals a Smut Pathogenic Ancestry of the Fungal Clade Ustilaginomycotina.</title>
        <authorList>
            <person name="Kijpornyongpan T."/>
            <person name="Mondo S.J."/>
            <person name="Barry K."/>
            <person name="Sandor L."/>
            <person name="Lee J."/>
            <person name="Lipzen A."/>
            <person name="Pangilinan J."/>
            <person name="LaButti K."/>
            <person name="Hainaut M."/>
            <person name="Henrissat B."/>
            <person name="Grigoriev I.V."/>
            <person name="Spatafora J.W."/>
            <person name="Aime M.C."/>
        </authorList>
    </citation>
    <scope>NUCLEOTIDE SEQUENCE [LARGE SCALE GENOMIC DNA]</scope>
    <source>
        <strain evidence="1 2">SA 807</strain>
    </source>
</reference>
<protein>
    <submittedName>
        <fullName evidence="1">Uncharacterized protein</fullName>
    </submittedName>
</protein>
<evidence type="ECO:0000313" key="1">
    <source>
        <dbReference type="EMBL" id="PWN49944.1"/>
    </source>
</evidence>
<accession>A0ACD0NW39</accession>
<dbReference type="Proteomes" id="UP000245626">
    <property type="component" value="Unassembled WGS sequence"/>
</dbReference>
<name>A0ACD0NW39_9BASI</name>
<dbReference type="EMBL" id="KZ819988">
    <property type="protein sequence ID" value="PWN49944.1"/>
    <property type="molecule type" value="Genomic_DNA"/>
</dbReference>
<organism evidence="1 2">
    <name type="scientific">Violaceomyces palustris</name>
    <dbReference type="NCBI Taxonomy" id="1673888"/>
    <lineage>
        <taxon>Eukaryota</taxon>
        <taxon>Fungi</taxon>
        <taxon>Dikarya</taxon>
        <taxon>Basidiomycota</taxon>
        <taxon>Ustilaginomycotina</taxon>
        <taxon>Ustilaginomycetes</taxon>
        <taxon>Violaceomycetales</taxon>
        <taxon>Violaceomycetaceae</taxon>
        <taxon>Violaceomyces</taxon>
    </lineage>
</organism>
<sequence length="787" mass="84976">MASSSLAQGSVPDPFADFTILESGIRNFTVVSLKAALKDLNNLSTTRVHHKISGNKPELTNRLVHALEERKNSGDVRGYHDLRQIIVRHGPPGMGAKVGRANGNYAPAPTTRPALKNGQSPSTNELAANAAHGTGYGSSSSVGSNHPRNASGPITTRVQFKPSPFYEIRQILSQPTFSPEAPTNQDRRTAFLWLTLNAENTAALKRKQDPPLEVRLFCTTADAYAASLSGRAPATVEFPLVCEARVNGVPLSANLRGSKKMPGRVPPPNLNKDMHLHLTEGRPNRIELTYTTSPKRIVIVAALCEITTAEALVQRLRRKAYRSKEEVIASMKKAAEDDEIQAGAATMSLKCPLSYMRMTTPCRSTQCSHVQCFDALSFYSVNEQTPSWICPVCNRAVRPDDITMDGYVDDILRRVPEDEDSVIVEPDGTWHTQDGEYSSENAPLAGASNGKSDAGSVRNGSLTRDGLKSEDMDERGLAGGHVVILDSPSPSSAPTKAQPPPNVSASRHSIGKPAPATPTAATTSAAPPSAHSEVIDLTLSSDEDEPPPPKRKAVVTKNGSNSSNGSWERTQGSLASTFLAANGSDARVAVEPPTTRETEEPTTPEDERVRRPGKRPRYEPQADELQYGNGRLGGDFGRPAPSHPANVPVGGSTAYGFRPEEFNRFGRRSSGNNGGAQAHLGQAPARVPEYVDRDAAIPHQTSLGSESYRNGNGVLARSYEDRRAVGDAATNHGDVADFSRSSDQSDGYARGSTNEVAPDRPRRYSSDWRGRMPPKNYFEDDEEDDDF</sequence>
<keyword evidence="2" id="KW-1185">Reference proteome</keyword>
<gene>
    <name evidence="1" type="ORF">IE53DRAFT_120118</name>
</gene>
<proteinExistence type="predicted"/>